<accession>A0AAX4HPM6</accession>
<dbReference type="SUPFAM" id="SSF55874">
    <property type="entry name" value="ATPase domain of HSP90 chaperone/DNA topoisomerase II/histidine kinase"/>
    <property type="match status" value="1"/>
</dbReference>
<keyword evidence="11" id="KW-1185">Reference proteome</keyword>
<sequence>MNSNNDSEILGLLRDISKTDQTVLGFDYLATVTAKIGEALDVEYVLVGRSTDENLYRIKTDVAWSRTKGIIPNFEYDLAGSPCEYVITGNRVCVHTDDVAASYPNDPLLAEMGIHGYIGAPIIKKDKGLTGLIVAMDTKVISDGAKDRISSILEFFGSRIALEYFRVDAEEKQKALNEMLESEIQVRTFKLVEAERELRNQEKLANLGMVTMGVAHELKNPFNLIHGSSEIIVNTIDKYFNETKHIDQHTARAFEKIKKASDLLSKQLLIANQSLDTLLKQARTGELHTHNVSYDLPEVADSCLNNSLHRFEEYDFITSIEFVKNYDSIFVKLSSLEAFEKALEIFFDNSLYALLEKKQKSPPGYVPKLSITTHSFEDHPTLIIRDNGVGIPEDIKPRLGRPFVSSKPRGKSTGLGIYLANIFVEKNCGTITFDSVYGEYTEIKMILK</sequence>
<evidence type="ECO:0000256" key="7">
    <source>
        <dbReference type="ARBA" id="ARBA00022840"/>
    </source>
</evidence>
<evidence type="ECO:0000256" key="1">
    <source>
        <dbReference type="ARBA" id="ARBA00000085"/>
    </source>
</evidence>
<dbReference type="SUPFAM" id="SSF47384">
    <property type="entry name" value="Homodimeric domain of signal transducing histidine kinase"/>
    <property type="match status" value="1"/>
</dbReference>
<keyword evidence="7" id="KW-0067">ATP-binding</keyword>
<dbReference type="InterPro" id="IPR005467">
    <property type="entry name" value="His_kinase_dom"/>
</dbReference>
<dbReference type="CDD" id="cd00075">
    <property type="entry name" value="HATPase"/>
    <property type="match status" value="1"/>
</dbReference>
<dbReference type="InterPro" id="IPR036097">
    <property type="entry name" value="HisK_dim/P_sf"/>
</dbReference>
<dbReference type="Proteomes" id="UP001324634">
    <property type="component" value="Chromosome"/>
</dbReference>
<dbReference type="InterPro" id="IPR036890">
    <property type="entry name" value="HATPase_C_sf"/>
</dbReference>
<dbReference type="KEGG" id="psti:SOO65_19650"/>
<dbReference type="Pfam" id="PF02518">
    <property type="entry name" value="HATPase_c"/>
    <property type="match status" value="1"/>
</dbReference>
<dbReference type="SUPFAM" id="SSF55781">
    <property type="entry name" value="GAF domain-like"/>
    <property type="match status" value="1"/>
</dbReference>
<evidence type="ECO:0000256" key="2">
    <source>
        <dbReference type="ARBA" id="ARBA00012438"/>
    </source>
</evidence>
<proteinExistence type="predicted"/>
<dbReference type="EC" id="2.7.13.3" evidence="2"/>
<gene>
    <name evidence="10" type="ORF">SOO65_19650</name>
</gene>
<evidence type="ECO:0000259" key="9">
    <source>
        <dbReference type="PROSITE" id="PS50109"/>
    </source>
</evidence>
<evidence type="ECO:0000256" key="8">
    <source>
        <dbReference type="ARBA" id="ARBA00023012"/>
    </source>
</evidence>
<dbReference type="InterPro" id="IPR003018">
    <property type="entry name" value="GAF"/>
</dbReference>
<dbReference type="GO" id="GO:0000155">
    <property type="term" value="F:phosphorelay sensor kinase activity"/>
    <property type="evidence" value="ECO:0007669"/>
    <property type="project" value="InterPro"/>
</dbReference>
<organism evidence="10 11">
    <name type="scientific">Peredibacter starrii</name>
    <dbReference type="NCBI Taxonomy" id="28202"/>
    <lineage>
        <taxon>Bacteria</taxon>
        <taxon>Pseudomonadati</taxon>
        <taxon>Bdellovibrionota</taxon>
        <taxon>Bacteriovoracia</taxon>
        <taxon>Bacteriovoracales</taxon>
        <taxon>Bacteriovoracaceae</taxon>
        <taxon>Peredibacter</taxon>
    </lineage>
</organism>
<dbReference type="AlphaFoldDB" id="A0AAX4HPM6"/>
<dbReference type="EMBL" id="CP139487">
    <property type="protein sequence ID" value="WPU64914.1"/>
    <property type="molecule type" value="Genomic_DNA"/>
</dbReference>
<evidence type="ECO:0000256" key="6">
    <source>
        <dbReference type="ARBA" id="ARBA00022777"/>
    </source>
</evidence>
<dbReference type="InterPro" id="IPR003594">
    <property type="entry name" value="HATPase_dom"/>
</dbReference>
<dbReference type="PANTHER" id="PTHR43065">
    <property type="entry name" value="SENSOR HISTIDINE KINASE"/>
    <property type="match status" value="1"/>
</dbReference>
<dbReference type="InterPro" id="IPR029016">
    <property type="entry name" value="GAF-like_dom_sf"/>
</dbReference>
<dbReference type="Pfam" id="PF01590">
    <property type="entry name" value="GAF"/>
    <property type="match status" value="1"/>
</dbReference>
<evidence type="ECO:0000256" key="5">
    <source>
        <dbReference type="ARBA" id="ARBA00022741"/>
    </source>
</evidence>
<dbReference type="Gene3D" id="3.30.565.10">
    <property type="entry name" value="Histidine kinase-like ATPase, C-terminal domain"/>
    <property type="match status" value="1"/>
</dbReference>
<protein>
    <recommendedName>
        <fullName evidence="2">histidine kinase</fullName>
        <ecNumber evidence="2">2.7.13.3</ecNumber>
    </recommendedName>
</protein>
<evidence type="ECO:0000313" key="11">
    <source>
        <dbReference type="Proteomes" id="UP001324634"/>
    </source>
</evidence>
<dbReference type="PROSITE" id="PS50109">
    <property type="entry name" value="HIS_KIN"/>
    <property type="match status" value="1"/>
</dbReference>
<comment type="catalytic activity">
    <reaction evidence="1">
        <text>ATP + protein L-histidine = ADP + protein N-phospho-L-histidine.</text>
        <dbReference type="EC" id="2.7.13.3"/>
    </reaction>
</comment>
<evidence type="ECO:0000313" key="10">
    <source>
        <dbReference type="EMBL" id="WPU64914.1"/>
    </source>
</evidence>
<evidence type="ECO:0000256" key="3">
    <source>
        <dbReference type="ARBA" id="ARBA00022553"/>
    </source>
</evidence>
<dbReference type="CDD" id="cd00082">
    <property type="entry name" value="HisKA"/>
    <property type="match status" value="1"/>
</dbReference>
<dbReference type="InterPro" id="IPR003661">
    <property type="entry name" value="HisK_dim/P_dom"/>
</dbReference>
<dbReference type="GO" id="GO:0005524">
    <property type="term" value="F:ATP binding"/>
    <property type="evidence" value="ECO:0007669"/>
    <property type="project" value="UniProtKB-KW"/>
</dbReference>
<evidence type="ECO:0000256" key="4">
    <source>
        <dbReference type="ARBA" id="ARBA00022679"/>
    </source>
</evidence>
<dbReference type="RefSeq" id="WP_321394627.1">
    <property type="nucleotide sequence ID" value="NZ_CP139487.1"/>
</dbReference>
<keyword evidence="5" id="KW-0547">Nucleotide-binding</keyword>
<feature type="domain" description="Histidine kinase" evidence="9">
    <location>
        <begin position="213"/>
        <end position="448"/>
    </location>
</feature>
<dbReference type="Gene3D" id="3.30.450.40">
    <property type="match status" value="1"/>
</dbReference>
<dbReference type="PANTHER" id="PTHR43065:SF10">
    <property type="entry name" value="PEROXIDE STRESS-ACTIVATED HISTIDINE KINASE MAK3"/>
    <property type="match status" value="1"/>
</dbReference>
<dbReference type="SMART" id="SM00387">
    <property type="entry name" value="HATPase_c"/>
    <property type="match status" value="1"/>
</dbReference>
<name>A0AAX4HPM6_9BACT</name>
<keyword evidence="3" id="KW-0597">Phosphoprotein</keyword>
<keyword evidence="4" id="KW-0808">Transferase</keyword>
<dbReference type="Gene3D" id="1.10.287.130">
    <property type="match status" value="1"/>
</dbReference>
<keyword evidence="6 10" id="KW-0418">Kinase</keyword>
<reference evidence="10 11" key="1">
    <citation type="submission" date="2023-11" db="EMBL/GenBank/DDBJ databases">
        <title>Peredibacter starrii A3.12.</title>
        <authorList>
            <person name="Mitchell R.J."/>
        </authorList>
    </citation>
    <scope>NUCLEOTIDE SEQUENCE [LARGE SCALE GENOMIC DNA]</scope>
    <source>
        <strain evidence="10 11">A3.12</strain>
    </source>
</reference>
<keyword evidence="8" id="KW-0902">Two-component regulatory system</keyword>